<evidence type="ECO:0000256" key="2">
    <source>
        <dbReference type="ARBA" id="ARBA00022801"/>
    </source>
</evidence>
<dbReference type="GO" id="GO:0043138">
    <property type="term" value="F:3'-5' DNA helicase activity"/>
    <property type="evidence" value="ECO:0007669"/>
    <property type="project" value="TreeGrafter"/>
</dbReference>
<protein>
    <recommendedName>
        <fullName evidence="6">UvrD-like helicase ATP-binding domain-containing protein</fullName>
    </recommendedName>
</protein>
<keyword evidence="3 5" id="KW-0347">Helicase</keyword>
<reference evidence="7 8" key="1">
    <citation type="submission" date="2012-05" db="EMBL/GenBank/DDBJ databases">
        <authorList>
            <person name="Weinstock G."/>
            <person name="Sodergren E."/>
            <person name="Lobos E.A."/>
            <person name="Fulton L."/>
            <person name="Fulton R."/>
            <person name="Courtney L."/>
            <person name="Fronick C."/>
            <person name="O'Laughlin M."/>
            <person name="Godfrey J."/>
            <person name="Wilson R.M."/>
            <person name="Miner T."/>
            <person name="Farmer C."/>
            <person name="Delehaunty K."/>
            <person name="Cordes M."/>
            <person name="Minx P."/>
            <person name="Tomlinson C."/>
            <person name="Chen J."/>
            <person name="Wollam A."/>
            <person name="Pepin K.H."/>
            <person name="Bhonagiri V."/>
            <person name="Zhang X."/>
            <person name="Suruliraj S."/>
            <person name="Warren W."/>
            <person name="Mitreva M."/>
            <person name="Mardis E.R."/>
            <person name="Wilson R.K."/>
        </authorList>
    </citation>
    <scope>NUCLEOTIDE SEQUENCE [LARGE SCALE GENOMIC DNA]</scope>
    <source>
        <strain evidence="7 8">DSM 1785</strain>
    </source>
</reference>
<evidence type="ECO:0000259" key="6">
    <source>
        <dbReference type="PROSITE" id="PS51198"/>
    </source>
</evidence>
<evidence type="ECO:0000313" key="7">
    <source>
        <dbReference type="EMBL" id="EKY26252.1"/>
    </source>
</evidence>
<evidence type="ECO:0000256" key="1">
    <source>
        <dbReference type="ARBA" id="ARBA00022741"/>
    </source>
</evidence>
<dbReference type="GO" id="GO:0005524">
    <property type="term" value="F:ATP binding"/>
    <property type="evidence" value="ECO:0007669"/>
    <property type="project" value="UniProtKB-UniRule"/>
</dbReference>
<evidence type="ECO:0000256" key="5">
    <source>
        <dbReference type="PROSITE-ProRule" id="PRU00560"/>
    </source>
</evidence>
<dbReference type="InterPro" id="IPR014016">
    <property type="entry name" value="UvrD-like_ATP-bd"/>
</dbReference>
<dbReference type="GO" id="GO:0003677">
    <property type="term" value="F:DNA binding"/>
    <property type="evidence" value="ECO:0007669"/>
    <property type="project" value="InterPro"/>
</dbReference>
<dbReference type="GO" id="GO:0016787">
    <property type="term" value="F:hydrolase activity"/>
    <property type="evidence" value="ECO:0007669"/>
    <property type="project" value="UniProtKB-UniRule"/>
</dbReference>
<dbReference type="Pfam" id="PF13538">
    <property type="entry name" value="UvrD_C_2"/>
    <property type="match status" value="1"/>
</dbReference>
<keyword evidence="2 5" id="KW-0378">Hydrolase</keyword>
<accession>L1QF90</accession>
<dbReference type="STRING" id="545697.HMPREF0216_02034"/>
<dbReference type="OrthoDB" id="9787585at2"/>
<dbReference type="Gene3D" id="3.40.50.300">
    <property type="entry name" value="P-loop containing nucleotide triphosphate hydrolases"/>
    <property type="match status" value="3"/>
</dbReference>
<dbReference type="Pfam" id="PF00580">
    <property type="entry name" value="UvrD-helicase"/>
    <property type="match status" value="1"/>
</dbReference>
<proteinExistence type="predicted"/>
<name>L1QF90_9CLOT</name>
<gene>
    <name evidence="7" type="ORF">HMPREF0216_02034</name>
</gene>
<dbReference type="AlphaFoldDB" id="L1QF90"/>
<feature type="binding site" evidence="5">
    <location>
        <begin position="222"/>
        <end position="229"/>
    </location>
    <ligand>
        <name>ATP</name>
        <dbReference type="ChEBI" id="CHEBI:30616"/>
    </ligand>
</feature>
<organism evidence="7 8">
    <name type="scientific">Clostridium celatum DSM 1785</name>
    <dbReference type="NCBI Taxonomy" id="545697"/>
    <lineage>
        <taxon>Bacteria</taxon>
        <taxon>Bacillati</taxon>
        <taxon>Bacillota</taxon>
        <taxon>Clostridia</taxon>
        <taxon>Eubacteriales</taxon>
        <taxon>Clostridiaceae</taxon>
        <taxon>Clostridium</taxon>
    </lineage>
</organism>
<dbReference type="GO" id="GO:0000725">
    <property type="term" value="P:recombinational repair"/>
    <property type="evidence" value="ECO:0007669"/>
    <property type="project" value="TreeGrafter"/>
</dbReference>
<dbReference type="EMBL" id="AMEZ01000058">
    <property type="protein sequence ID" value="EKY26252.1"/>
    <property type="molecule type" value="Genomic_DNA"/>
</dbReference>
<dbReference type="eggNOG" id="COG3973">
    <property type="taxonomic scope" value="Bacteria"/>
</dbReference>
<evidence type="ECO:0000313" key="8">
    <source>
        <dbReference type="Proteomes" id="UP000010420"/>
    </source>
</evidence>
<evidence type="ECO:0000256" key="3">
    <source>
        <dbReference type="ARBA" id="ARBA00022806"/>
    </source>
</evidence>
<keyword evidence="8" id="KW-1185">Reference proteome</keyword>
<dbReference type="Proteomes" id="UP000010420">
    <property type="component" value="Unassembled WGS sequence"/>
</dbReference>
<dbReference type="HOGENOM" id="CLU_010312_4_0_9"/>
<dbReference type="InterPro" id="IPR027785">
    <property type="entry name" value="UvrD-like_helicase_C"/>
</dbReference>
<evidence type="ECO:0000256" key="4">
    <source>
        <dbReference type="ARBA" id="ARBA00022840"/>
    </source>
</evidence>
<keyword evidence="1 5" id="KW-0547">Nucleotide-binding</keyword>
<sequence length="726" mass="84089">MLIGKNINDENKYLKNTIKKINELLDSYGVSSEKQDKEIINHRKFLWDNRAELDEIEINENCSQVALNEQLHSKKLSRIRTLEKQLSNPYFARLDFKEDGEELESFYIGLSTVEDEDNFEMLVFDWRSPVANMFYDFEVGPAYYDAPVRRISGQIDFTRQYNIKNGEIVFMHNSDESLCDEALNSMLSNNATDKMKNIVASIQKEQNDIIRSDDSKILFIQGAAGSGKTSIALHRSAYLLYKHRKNLTADNILIFSPNEVFAEYISDVLPDLGESNIRQTTFELYAKKFLPQNFIYENKNDHLDYIYSNDNNLSEFKTRAKSMEYKNTKEFMDVLNNFVIDIPKLITNIKPITIEGTQIISKKSVENTIFERFNDIPFLNRIDVIKQSLFSQVENKYLSKKDNSNFDYVEDKKLFYDYCLEQVNLQVDNMIDTLNSVSIYKLLWENIEKYTDSNLDEIKNLTLKYIGYNEVKYEDITPIIYIRAALEGFRSYGNMKHVLVDECQDYSPLFYEIIKKSFPNASITIMGDLNQRIDKHSNVKNRNSITEVFDDVKTVVLTKSYRSTYNITTFTKDILDTHEPIEAVDRIGENPTIHITDSNVESLISSTISSMKDKGYKSIAIICKNKENCEKLYDKLKAINSHINLITSDKCEFKVGVNVISSYLAKGLEFDGVILADGENYLGLEDKHLFYTACTRALHELHIYTNKSLEAILPKDTTLYTITSEY</sequence>
<dbReference type="PATRIC" id="fig|545697.3.peg.2001"/>
<dbReference type="PANTHER" id="PTHR11070">
    <property type="entry name" value="UVRD / RECB / PCRA DNA HELICASE FAMILY MEMBER"/>
    <property type="match status" value="1"/>
</dbReference>
<dbReference type="RefSeq" id="WP_005213789.1">
    <property type="nucleotide sequence ID" value="NZ_KB291649.1"/>
</dbReference>
<comment type="caution">
    <text evidence="7">The sequence shown here is derived from an EMBL/GenBank/DDBJ whole genome shotgun (WGS) entry which is preliminary data.</text>
</comment>
<dbReference type="InterPro" id="IPR000212">
    <property type="entry name" value="DNA_helicase_UvrD/REP"/>
</dbReference>
<dbReference type="InterPro" id="IPR027417">
    <property type="entry name" value="P-loop_NTPase"/>
</dbReference>
<dbReference type="PANTHER" id="PTHR11070:SF17">
    <property type="entry name" value="DNA HELICASE IV"/>
    <property type="match status" value="1"/>
</dbReference>
<dbReference type="GO" id="GO:0005829">
    <property type="term" value="C:cytosol"/>
    <property type="evidence" value="ECO:0007669"/>
    <property type="project" value="TreeGrafter"/>
</dbReference>
<keyword evidence="4 5" id="KW-0067">ATP-binding</keyword>
<dbReference type="SUPFAM" id="SSF52540">
    <property type="entry name" value="P-loop containing nucleoside triphosphate hydrolases"/>
    <property type="match status" value="1"/>
</dbReference>
<dbReference type="PROSITE" id="PS51198">
    <property type="entry name" value="UVRD_HELICASE_ATP_BIND"/>
    <property type="match status" value="1"/>
</dbReference>
<feature type="domain" description="UvrD-like helicase ATP-binding" evidence="6">
    <location>
        <begin position="201"/>
        <end position="564"/>
    </location>
</feature>